<accession>A0ABD1MTW0</accession>
<keyword evidence="2" id="KW-0805">Transcription regulation</keyword>
<sequence>MQTSQKRPSSAGVHFYHQPVRGIYQMLHSDVCHDSSSQGTTDVSFETCKEQYFTLESCPAPTAFVDCGDSPSYGSVSSKRTPFSPQGSQSWYSDHHQSSDNTYGSPISGLSSVDDGHGLKHKLRELEISLLGLDDSDIVDSCGPGIANGGLQGAPQFAKHNWDQIMNNNPQLDLKGVLKICAQAVSDDDIPTARGWMDNILARMVSVSGDPIQRLGAYLLEGLRARLESSGNLIYKSLKCEQPTSKELMSYMHILYQICPYWKFAYISANTVIAEAMANESRIHIIDFQIAQGTQWYLLIQDLAHRPGGPPSLRVTGVDDAQSIHARGGNLQIVGERLSDFARSCGVPFEFHSAAMSGCDVVRGNIEIRQGEALAVNFPYVLHHMPDESVSTENHRDRLLRLVKSLSPKVVTLVEQESNTNTSPFFHRFVETLDYYTAMFESIDVACPRDDNKRISAEQHCVARDIVNMIACEGVERVERHELLGKWRLRLSMAGFKQCPLSSSVMAATQNLLKDFHQNYRLEHRDGALYLGWMHRHMATSSAWR</sequence>
<evidence type="ECO:0000256" key="4">
    <source>
        <dbReference type="ARBA" id="ARBA00023242"/>
    </source>
</evidence>
<comment type="caution">
    <text evidence="7">The sequence shown here is derived from an EMBL/GenBank/DDBJ whole genome shotgun (WGS) entry which is preliminary data.</text>
</comment>
<comment type="similarity">
    <text evidence="5">Belongs to the GRAS family.</text>
</comment>
<feature type="region of interest" description="VHIID" evidence="5">
    <location>
        <begin position="252"/>
        <end position="317"/>
    </location>
</feature>
<evidence type="ECO:0000256" key="2">
    <source>
        <dbReference type="ARBA" id="ARBA00023015"/>
    </source>
</evidence>
<feature type="compositionally biased region" description="Polar residues" evidence="6">
    <location>
        <begin position="75"/>
        <end position="92"/>
    </location>
</feature>
<evidence type="ECO:0008006" key="9">
    <source>
        <dbReference type="Google" id="ProtNLM"/>
    </source>
</evidence>
<feature type="region of interest" description="Disordered" evidence="6">
    <location>
        <begin position="75"/>
        <end position="107"/>
    </location>
</feature>
<dbReference type="PROSITE" id="PS50985">
    <property type="entry name" value="GRAS"/>
    <property type="match status" value="1"/>
</dbReference>
<evidence type="ECO:0000256" key="5">
    <source>
        <dbReference type="PROSITE-ProRule" id="PRU01191"/>
    </source>
</evidence>
<evidence type="ECO:0000256" key="6">
    <source>
        <dbReference type="SAM" id="MobiDB-lite"/>
    </source>
</evidence>
<feature type="region of interest" description="SAW" evidence="5">
    <location>
        <begin position="471"/>
        <end position="545"/>
    </location>
</feature>
<organism evidence="7 8">
    <name type="scientific">Flemingia macrophylla</name>
    <dbReference type="NCBI Taxonomy" id="520843"/>
    <lineage>
        <taxon>Eukaryota</taxon>
        <taxon>Viridiplantae</taxon>
        <taxon>Streptophyta</taxon>
        <taxon>Embryophyta</taxon>
        <taxon>Tracheophyta</taxon>
        <taxon>Spermatophyta</taxon>
        <taxon>Magnoliopsida</taxon>
        <taxon>eudicotyledons</taxon>
        <taxon>Gunneridae</taxon>
        <taxon>Pentapetalae</taxon>
        <taxon>rosids</taxon>
        <taxon>fabids</taxon>
        <taxon>Fabales</taxon>
        <taxon>Fabaceae</taxon>
        <taxon>Papilionoideae</taxon>
        <taxon>50 kb inversion clade</taxon>
        <taxon>NPAAA clade</taxon>
        <taxon>indigoferoid/millettioid clade</taxon>
        <taxon>Phaseoleae</taxon>
        <taxon>Flemingia</taxon>
    </lineage>
</organism>
<comment type="caution">
    <text evidence="5">Lacks conserved residue(s) required for the propagation of feature annotation.</text>
</comment>
<evidence type="ECO:0000256" key="1">
    <source>
        <dbReference type="ARBA" id="ARBA00004123"/>
    </source>
</evidence>
<keyword evidence="8" id="KW-1185">Reference proteome</keyword>
<feature type="short sequence motif" description="VHIID" evidence="5">
    <location>
        <begin position="283"/>
        <end position="287"/>
    </location>
</feature>
<dbReference type="EMBL" id="JBGMDY010000004">
    <property type="protein sequence ID" value="KAL2339261.1"/>
    <property type="molecule type" value="Genomic_DNA"/>
</dbReference>
<protein>
    <recommendedName>
        <fullName evidence="9">Scarecrow-like protein 13</fullName>
    </recommendedName>
</protein>
<keyword evidence="3" id="KW-0804">Transcription</keyword>
<proteinExistence type="inferred from homology"/>
<comment type="subcellular location">
    <subcellularLocation>
        <location evidence="1">Nucleus</location>
    </subcellularLocation>
</comment>
<dbReference type="PANTHER" id="PTHR31636">
    <property type="entry name" value="OSJNBA0084A10.13 PROTEIN-RELATED"/>
    <property type="match status" value="1"/>
</dbReference>
<keyword evidence="4" id="KW-0539">Nucleus</keyword>
<dbReference type="InterPro" id="IPR005202">
    <property type="entry name" value="TF_GRAS"/>
</dbReference>
<evidence type="ECO:0000313" key="8">
    <source>
        <dbReference type="Proteomes" id="UP001603857"/>
    </source>
</evidence>
<dbReference type="Proteomes" id="UP001603857">
    <property type="component" value="Unassembled WGS sequence"/>
</dbReference>
<name>A0ABD1MTW0_9FABA</name>
<feature type="region of interest" description="Leucine repeat II (LRII)" evidence="5">
    <location>
        <begin position="333"/>
        <end position="365"/>
    </location>
</feature>
<dbReference type="AlphaFoldDB" id="A0ABD1MTW0"/>
<dbReference type="Pfam" id="PF03514">
    <property type="entry name" value="GRAS"/>
    <property type="match status" value="1"/>
</dbReference>
<reference evidence="7 8" key="1">
    <citation type="submission" date="2024-08" db="EMBL/GenBank/DDBJ databases">
        <title>Insights into the chromosomal genome structure of Flemingia macrophylla.</title>
        <authorList>
            <person name="Ding Y."/>
            <person name="Zhao Y."/>
            <person name="Bi W."/>
            <person name="Wu M."/>
            <person name="Zhao G."/>
            <person name="Gong Y."/>
            <person name="Li W."/>
            <person name="Zhang P."/>
        </authorList>
    </citation>
    <scope>NUCLEOTIDE SEQUENCE [LARGE SCALE GENOMIC DNA]</scope>
    <source>
        <strain evidence="7">DYQJB</strain>
        <tissue evidence="7">Leaf</tissue>
    </source>
</reference>
<dbReference type="GO" id="GO:0005634">
    <property type="term" value="C:nucleus"/>
    <property type="evidence" value="ECO:0007669"/>
    <property type="project" value="UniProtKB-SubCell"/>
</dbReference>
<evidence type="ECO:0000256" key="3">
    <source>
        <dbReference type="ARBA" id="ARBA00023163"/>
    </source>
</evidence>
<evidence type="ECO:0000313" key="7">
    <source>
        <dbReference type="EMBL" id="KAL2339261.1"/>
    </source>
</evidence>
<gene>
    <name evidence="7" type="ORF">Fmac_013707</name>
</gene>